<dbReference type="InterPro" id="IPR016181">
    <property type="entry name" value="Acyl_CoA_acyltransferase"/>
</dbReference>
<sequence>MVVHYNPLTKEPYLQLPAPCANIIITPQREHQIEETAAVMTEILNDSRVYSWLQGPPYPFLPEHGVDWIKAKIAEHKDVVSTLQKEFETSDSQQGDGSNGQGEPEFFDKSPFVCIREVIKRDPATGALLEDVQIGDFTLVRYAFYELPPDSPERALAQKQNEDLPVGHKDIIWCIGCMEIPSETQAQLLTILTDYLSPTQHGRGIMSVAVRTVIQDWAIPRMNLHLLRGSFYAENMGSRRVMEKNNFEEICTLKDWAPVSPNKGGGKKSIVVMASYPRSSPRPPDERNQAKKYKLSEEADKEKTRRKWKKVLIEIRKHGRAKKRSGK</sequence>
<evidence type="ECO:0000313" key="4">
    <source>
        <dbReference type="Proteomes" id="UP000000724"/>
    </source>
</evidence>
<organism evidence="3 4">
    <name type="scientific">Penicillium rubens (strain ATCC 28089 / DSM 1075 / NRRL 1951 / Wisconsin 54-1255)</name>
    <name type="common">Penicillium chrysogenum</name>
    <dbReference type="NCBI Taxonomy" id="500485"/>
    <lineage>
        <taxon>Eukaryota</taxon>
        <taxon>Fungi</taxon>
        <taxon>Dikarya</taxon>
        <taxon>Ascomycota</taxon>
        <taxon>Pezizomycotina</taxon>
        <taxon>Eurotiomycetes</taxon>
        <taxon>Eurotiomycetidae</taxon>
        <taxon>Eurotiales</taxon>
        <taxon>Aspergillaceae</taxon>
        <taxon>Penicillium</taxon>
        <taxon>Penicillium chrysogenum species complex</taxon>
    </lineage>
</organism>
<evidence type="ECO:0000259" key="2">
    <source>
        <dbReference type="Pfam" id="PF13302"/>
    </source>
</evidence>
<evidence type="ECO:0000313" key="3">
    <source>
        <dbReference type="EMBL" id="CAP81172.1"/>
    </source>
</evidence>
<keyword evidence="4" id="KW-1185">Reference proteome</keyword>
<dbReference type="PANTHER" id="PTHR43328">
    <property type="entry name" value="ACETYLTRANSFERASE-RELATED"/>
    <property type="match status" value="1"/>
</dbReference>
<dbReference type="HOGENOM" id="CLU_073647_0_0_1"/>
<dbReference type="PANTHER" id="PTHR43328:SF1">
    <property type="entry name" value="N-ACETYLTRANSFERASE DOMAIN-CONTAINING PROTEIN"/>
    <property type="match status" value="1"/>
</dbReference>
<dbReference type="AlphaFoldDB" id="B6GXS2"/>
<feature type="region of interest" description="Disordered" evidence="1">
    <location>
        <begin position="274"/>
        <end position="306"/>
    </location>
</feature>
<proteinExistence type="predicted"/>
<dbReference type="EMBL" id="AM920427">
    <property type="protein sequence ID" value="CAP81172.1"/>
    <property type="molecule type" value="Genomic_DNA"/>
</dbReference>
<evidence type="ECO:0000256" key="1">
    <source>
        <dbReference type="SAM" id="MobiDB-lite"/>
    </source>
</evidence>
<dbReference type="Proteomes" id="UP000000724">
    <property type="component" value="Contig Pc00c12"/>
</dbReference>
<dbReference type="eggNOG" id="ENOG502S3FV">
    <property type="taxonomic scope" value="Eukaryota"/>
</dbReference>
<protein>
    <submittedName>
        <fullName evidence="3">Pc12g15450 protein</fullName>
    </submittedName>
</protein>
<dbReference type="GO" id="GO:0016747">
    <property type="term" value="F:acyltransferase activity, transferring groups other than amino-acyl groups"/>
    <property type="evidence" value="ECO:0007669"/>
    <property type="project" value="InterPro"/>
</dbReference>
<dbReference type="InterPro" id="IPR000182">
    <property type="entry name" value="GNAT_dom"/>
</dbReference>
<feature type="compositionally biased region" description="Basic and acidic residues" evidence="1">
    <location>
        <begin position="283"/>
        <end position="303"/>
    </location>
</feature>
<feature type="region of interest" description="Disordered" evidence="1">
    <location>
        <begin position="84"/>
        <end position="106"/>
    </location>
</feature>
<dbReference type="VEuPathDB" id="FungiDB:PCH_Pc12g15450"/>
<dbReference type="BioCyc" id="PCHR:PC12G15450-MONOMER"/>
<dbReference type="OMA" id="RMNLHLL"/>
<name>B6GXS2_PENRW</name>
<gene>
    <name evidence="3" type="ORF">Pc12g15450</name>
    <name evidence="3" type="ORF">PCH_Pc12g15450</name>
</gene>
<feature type="domain" description="N-acetyltransferase" evidence="2">
    <location>
        <begin position="190"/>
        <end position="247"/>
    </location>
</feature>
<reference evidence="3 4" key="1">
    <citation type="journal article" date="2008" name="Nat. Biotechnol.">
        <title>Genome sequencing and analysis of the filamentous fungus Penicillium chrysogenum.</title>
        <authorList>
            <person name="van den Berg M.A."/>
            <person name="Albang R."/>
            <person name="Albermann K."/>
            <person name="Badger J.H."/>
            <person name="Daran J.-M."/>
            <person name="Driessen A.J.M."/>
            <person name="Garcia-Estrada C."/>
            <person name="Fedorova N.D."/>
            <person name="Harris D.M."/>
            <person name="Heijne W.H.M."/>
            <person name="Joardar V.S."/>
            <person name="Kiel J.A.K.W."/>
            <person name="Kovalchuk A."/>
            <person name="Martin J.F."/>
            <person name="Nierman W.C."/>
            <person name="Nijland J.G."/>
            <person name="Pronk J.T."/>
            <person name="Roubos J.A."/>
            <person name="van der Klei I.J."/>
            <person name="van Peij N.N.M.E."/>
            <person name="Veenhuis M."/>
            <person name="von Doehren H."/>
            <person name="Wagner C."/>
            <person name="Wortman J.R."/>
            <person name="Bovenberg R.A.L."/>
        </authorList>
    </citation>
    <scope>NUCLEOTIDE SEQUENCE [LARGE SCALE GENOMIC DNA]</scope>
    <source>
        <strain evidence="4">ATCC 28089 / DSM 1075 / NRRL 1951 / Wisconsin 54-1255</strain>
    </source>
</reference>
<dbReference type="OrthoDB" id="630895at2759"/>
<accession>B6GXS2</accession>
<dbReference type="SUPFAM" id="SSF55729">
    <property type="entry name" value="Acyl-CoA N-acyltransferases (Nat)"/>
    <property type="match status" value="1"/>
</dbReference>
<dbReference type="Gene3D" id="3.40.630.30">
    <property type="match status" value="1"/>
</dbReference>
<dbReference type="Pfam" id="PF13302">
    <property type="entry name" value="Acetyltransf_3"/>
    <property type="match status" value="1"/>
</dbReference>